<sequence length="134" mass="14363">MPAATTPRDTFMREGDLFLIPVKANTKIFQGTLVVVDAGYAAPGRTALNLRVVGRAEETADNTGGANGAVSVLVRRGVFKFDNDSADAITQADLWADCFITDDQTVCRTNGSNTKSRAGRVVDIEPDGVWVDTR</sequence>
<dbReference type="AlphaFoldDB" id="A0A511QX19"/>
<protein>
    <submittedName>
        <fullName evidence="1">Uncharacterized protein</fullName>
    </submittedName>
</protein>
<evidence type="ECO:0000313" key="1">
    <source>
        <dbReference type="EMBL" id="GEM81925.1"/>
    </source>
</evidence>
<evidence type="ECO:0000313" key="2">
    <source>
        <dbReference type="Proteomes" id="UP000321197"/>
    </source>
</evidence>
<accession>A0A511QX19</accession>
<reference evidence="1 2" key="1">
    <citation type="submission" date="2019-07" db="EMBL/GenBank/DDBJ databases">
        <title>Whole genome shotgun sequence of Meiothermus hypogaeus NBRC 106114.</title>
        <authorList>
            <person name="Hosoyama A."/>
            <person name="Uohara A."/>
            <person name="Ohji S."/>
            <person name="Ichikawa N."/>
        </authorList>
    </citation>
    <scope>NUCLEOTIDE SEQUENCE [LARGE SCALE GENOMIC DNA]</scope>
    <source>
        <strain evidence="1 2">NBRC 106114</strain>
    </source>
</reference>
<comment type="caution">
    <text evidence="1">The sequence shown here is derived from an EMBL/GenBank/DDBJ whole genome shotgun (WGS) entry which is preliminary data.</text>
</comment>
<dbReference type="OrthoDB" id="2059848at2"/>
<name>A0A511QX19_9DEIN</name>
<proteinExistence type="predicted"/>
<dbReference type="Proteomes" id="UP000321197">
    <property type="component" value="Unassembled WGS sequence"/>
</dbReference>
<dbReference type="RefSeq" id="WP_119340514.1">
    <property type="nucleotide sequence ID" value="NZ_BJXL01000001.1"/>
</dbReference>
<gene>
    <name evidence="1" type="ORF">MHY01S_00910</name>
</gene>
<organism evidence="1 2">
    <name type="scientific">Meiothermus hypogaeus NBRC 106114</name>
    <dbReference type="NCBI Taxonomy" id="1227553"/>
    <lineage>
        <taxon>Bacteria</taxon>
        <taxon>Thermotogati</taxon>
        <taxon>Deinococcota</taxon>
        <taxon>Deinococci</taxon>
        <taxon>Thermales</taxon>
        <taxon>Thermaceae</taxon>
        <taxon>Meiothermus</taxon>
    </lineage>
</organism>
<dbReference type="EMBL" id="BJXL01000001">
    <property type="protein sequence ID" value="GEM81925.1"/>
    <property type="molecule type" value="Genomic_DNA"/>
</dbReference>